<dbReference type="SMART" id="SM00298">
    <property type="entry name" value="CHROMO"/>
    <property type="match status" value="1"/>
</dbReference>
<evidence type="ECO:0000313" key="3">
    <source>
        <dbReference type="EMBL" id="POM59969.1"/>
    </source>
</evidence>
<dbReference type="InterPro" id="IPR050951">
    <property type="entry name" value="Retrovirus_Pol_polyprotein"/>
</dbReference>
<accession>A0A2P4X345</accession>
<dbReference type="InterPro" id="IPR041588">
    <property type="entry name" value="Integrase_H2C2"/>
</dbReference>
<dbReference type="SUPFAM" id="SSF53098">
    <property type="entry name" value="Ribonuclease H-like"/>
    <property type="match status" value="1"/>
</dbReference>
<name>A0A2P4X345_9STRA</name>
<gene>
    <name evidence="3" type="ORF">PHPALM_31229</name>
</gene>
<evidence type="ECO:0000313" key="4">
    <source>
        <dbReference type="Proteomes" id="UP000237271"/>
    </source>
</evidence>
<dbReference type="Gene3D" id="1.10.340.70">
    <property type="match status" value="1"/>
</dbReference>
<sequence>MKRDWNQSADSLASAALRRESGVVIVTEEERQDLMTLNRLDELLIAKDDAATVKIAAVTRSRKKCRPQVLQEEIVQRMRMERISRAQDEEKWIIDLKAYLRGDVRELTSAEAKSCSKIADRYETDESGLLFYFPPTKQFDEDRDLMAKLVVPETLQNDLMHHYHSSLEGGHHGIGRTYHKIRAHFHWRGLYQSVQRYVGQCIDCEAGKGRPMIHGEYPGNLQATYPFQIVGVDLIPLLPSSYKGNTELLIWIDLFTGYMIAKTSASRTAQTAAENYEERVFHRFGASEAIRHDRESGFMSDFFRSFNKIVGQRQRATMAYHPQIVNPVGGDIVSRSSISKLVSRLTRDYVMRSKKGQIDTMKRSDHMRSKLELKCGYRVKEGYACKLAHMWHDPFRVLELVDEHAVRLEIAGTEYRLFPVVHVSNIKRVRQSPDRPQMRLTTLDQDRYDFDEALLPQDSWIRDLDKDEYEVEKIVDMRSGRRTRYGRTLREFLVQWKGYDEPTWVNEADLNCGALLYDYLRDRTNRNQFEVMQSHEEP</sequence>
<dbReference type="InterPro" id="IPR023780">
    <property type="entry name" value="Chromo_domain"/>
</dbReference>
<dbReference type="InterPro" id="IPR036397">
    <property type="entry name" value="RNaseH_sf"/>
</dbReference>
<dbReference type="InterPro" id="IPR001584">
    <property type="entry name" value="Integrase_cat-core"/>
</dbReference>
<evidence type="ECO:0000259" key="2">
    <source>
        <dbReference type="PROSITE" id="PS50994"/>
    </source>
</evidence>
<dbReference type="Pfam" id="PF17921">
    <property type="entry name" value="Integrase_H2C2"/>
    <property type="match status" value="1"/>
</dbReference>
<dbReference type="InterPro" id="IPR000953">
    <property type="entry name" value="Chromo/chromo_shadow_dom"/>
</dbReference>
<dbReference type="OrthoDB" id="1739170at2759"/>
<dbReference type="AlphaFoldDB" id="A0A2P4X345"/>
<dbReference type="GO" id="GO:0015074">
    <property type="term" value="P:DNA integration"/>
    <property type="evidence" value="ECO:0007669"/>
    <property type="project" value="InterPro"/>
</dbReference>
<dbReference type="PANTHER" id="PTHR37984">
    <property type="entry name" value="PROTEIN CBG26694"/>
    <property type="match status" value="1"/>
</dbReference>
<comment type="caution">
    <text evidence="3">The sequence shown here is derived from an EMBL/GenBank/DDBJ whole genome shotgun (WGS) entry which is preliminary data.</text>
</comment>
<dbReference type="Proteomes" id="UP000237271">
    <property type="component" value="Unassembled WGS sequence"/>
</dbReference>
<reference evidence="3 4" key="1">
    <citation type="journal article" date="2017" name="Genome Biol. Evol.">
        <title>Phytophthora megakarya and P. palmivora, closely related causal agents of cacao black pod rot, underwent increases in genome sizes and gene numbers by different mechanisms.</title>
        <authorList>
            <person name="Ali S.S."/>
            <person name="Shao J."/>
            <person name="Lary D.J."/>
            <person name="Kronmiller B."/>
            <person name="Shen D."/>
            <person name="Strem M.D."/>
            <person name="Amoako-Attah I."/>
            <person name="Akrofi A.Y."/>
            <person name="Begoude B.A."/>
            <person name="Ten Hoopen G.M."/>
            <person name="Coulibaly K."/>
            <person name="Kebe B.I."/>
            <person name="Melnick R.L."/>
            <person name="Guiltinan M.J."/>
            <person name="Tyler B.M."/>
            <person name="Meinhardt L.W."/>
            <person name="Bailey B.A."/>
        </authorList>
    </citation>
    <scope>NUCLEOTIDE SEQUENCE [LARGE SCALE GENOMIC DNA]</scope>
    <source>
        <strain evidence="4">sbr112.9</strain>
    </source>
</reference>
<dbReference type="GO" id="GO:0003964">
    <property type="term" value="F:RNA-directed DNA polymerase activity"/>
    <property type="evidence" value="ECO:0007669"/>
    <property type="project" value="UniProtKB-KW"/>
</dbReference>
<keyword evidence="4" id="KW-1185">Reference proteome</keyword>
<dbReference type="PROSITE" id="PS50013">
    <property type="entry name" value="CHROMO_2"/>
    <property type="match status" value="1"/>
</dbReference>
<feature type="domain" description="Integrase catalytic" evidence="2">
    <location>
        <begin position="222"/>
        <end position="323"/>
    </location>
</feature>
<dbReference type="InterPro" id="IPR016197">
    <property type="entry name" value="Chromo-like_dom_sf"/>
</dbReference>
<dbReference type="FunFam" id="1.10.340.70:FF:000001">
    <property type="entry name" value="Retrovirus-related Pol polyprotein from transposon gypsy-like Protein"/>
    <property type="match status" value="1"/>
</dbReference>
<dbReference type="GO" id="GO:0003676">
    <property type="term" value="F:nucleic acid binding"/>
    <property type="evidence" value="ECO:0007669"/>
    <property type="project" value="InterPro"/>
</dbReference>
<proteinExistence type="predicted"/>
<dbReference type="Pfam" id="PF00385">
    <property type="entry name" value="Chromo"/>
    <property type="match status" value="1"/>
</dbReference>
<keyword evidence="3" id="KW-0695">RNA-directed DNA polymerase</keyword>
<feature type="domain" description="Chromo" evidence="1">
    <location>
        <begin position="469"/>
        <end position="531"/>
    </location>
</feature>
<keyword evidence="3" id="KW-0548">Nucleotidyltransferase</keyword>
<dbReference type="Gene3D" id="3.30.420.10">
    <property type="entry name" value="Ribonuclease H-like superfamily/Ribonuclease H"/>
    <property type="match status" value="1"/>
</dbReference>
<evidence type="ECO:0000259" key="1">
    <source>
        <dbReference type="PROSITE" id="PS50013"/>
    </source>
</evidence>
<dbReference type="SUPFAM" id="SSF54160">
    <property type="entry name" value="Chromo domain-like"/>
    <property type="match status" value="1"/>
</dbReference>
<organism evidence="3 4">
    <name type="scientific">Phytophthora palmivora</name>
    <dbReference type="NCBI Taxonomy" id="4796"/>
    <lineage>
        <taxon>Eukaryota</taxon>
        <taxon>Sar</taxon>
        <taxon>Stramenopiles</taxon>
        <taxon>Oomycota</taxon>
        <taxon>Peronosporomycetes</taxon>
        <taxon>Peronosporales</taxon>
        <taxon>Peronosporaceae</taxon>
        <taxon>Phytophthora</taxon>
    </lineage>
</organism>
<dbReference type="PROSITE" id="PS50994">
    <property type="entry name" value="INTEGRASE"/>
    <property type="match status" value="1"/>
</dbReference>
<dbReference type="InterPro" id="IPR012337">
    <property type="entry name" value="RNaseH-like_sf"/>
</dbReference>
<keyword evidence="3" id="KW-0808">Transferase</keyword>
<dbReference type="Gene3D" id="2.40.50.40">
    <property type="match status" value="1"/>
</dbReference>
<protein>
    <submittedName>
        <fullName evidence="3">Reverse transcriptase</fullName>
    </submittedName>
</protein>
<dbReference type="PANTHER" id="PTHR37984:SF5">
    <property type="entry name" value="PROTEIN NYNRIN-LIKE"/>
    <property type="match status" value="1"/>
</dbReference>
<dbReference type="EMBL" id="NCKW01016971">
    <property type="protein sequence ID" value="POM59969.1"/>
    <property type="molecule type" value="Genomic_DNA"/>
</dbReference>
<dbReference type="CDD" id="cd00024">
    <property type="entry name" value="CD_CSD"/>
    <property type="match status" value="1"/>
</dbReference>